<dbReference type="AlphaFoldDB" id="A0A8H7BHP1"/>
<evidence type="ECO:0000313" key="2">
    <source>
        <dbReference type="Proteomes" id="UP000605846"/>
    </source>
</evidence>
<proteinExistence type="predicted"/>
<keyword evidence="2" id="KW-1185">Reference proteome</keyword>
<gene>
    <name evidence="1" type="ORF">EC973_003728</name>
</gene>
<accession>A0A8H7BHP1</accession>
<reference evidence="1" key="1">
    <citation type="submission" date="2020-01" db="EMBL/GenBank/DDBJ databases">
        <title>Genome Sequencing of Three Apophysomyces-Like Fungal Strains Confirms a Novel Fungal Genus in the Mucoromycota with divergent Burkholderia-like Endosymbiotic Bacteria.</title>
        <authorList>
            <person name="Stajich J.E."/>
            <person name="Macias A.M."/>
            <person name="Carter-House D."/>
            <person name="Lovett B."/>
            <person name="Kasson L.R."/>
            <person name="Berry K."/>
            <person name="Grigoriev I."/>
            <person name="Chang Y."/>
            <person name="Spatafora J."/>
            <person name="Kasson M.T."/>
        </authorList>
    </citation>
    <scope>NUCLEOTIDE SEQUENCE</scope>
    <source>
        <strain evidence="1">NRRL A-21654</strain>
    </source>
</reference>
<sequence length="417" mass="47253">MCSRLCVQTIGELFVEKDSSLRLSDKARFILDKIAPSQSSFVLATMNKMLQGRDIDGTKFEYMPENYSKAQRLFKVERSELELNALARYSLPNTDFSLMIYDVAVVYGGLMLKACGMQDWEDAGLLLVDTLYPDYWRSWSAYRDEWDAYEKAVHTIKSMPDRVVELINVSTIFTSCTYALEQKSNIAGYPSGIRDVANALAYRSFESVGYGAVGIYAYVHNIHFETEISIFAGWLIALSHDVFDYARDCYEENYNGSCMILHGLNEDGFSLGCAMLFAVWNSLDYFDIETARLFRHCISTSLAGNLSIPRYNGKEQLINCTTSGQWSMSLKETAISLIKHMTGVSLCWPENVAVTTISDITYTDYHKMAITCLYESTAEHVASLCINWANEIINSALIRDRVMTYVKRTKIQPGTWA</sequence>
<evidence type="ECO:0000313" key="1">
    <source>
        <dbReference type="EMBL" id="KAF7722079.1"/>
    </source>
</evidence>
<organism evidence="1 2">
    <name type="scientific">Apophysomyces ossiformis</name>
    <dbReference type="NCBI Taxonomy" id="679940"/>
    <lineage>
        <taxon>Eukaryota</taxon>
        <taxon>Fungi</taxon>
        <taxon>Fungi incertae sedis</taxon>
        <taxon>Mucoromycota</taxon>
        <taxon>Mucoromycotina</taxon>
        <taxon>Mucoromycetes</taxon>
        <taxon>Mucorales</taxon>
        <taxon>Mucorineae</taxon>
        <taxon>Mucoraceae</taxon>
        <taxon>Apophysomyces</taxon>
    </lineage>
</organism>
<dbReference type="Proteomes" id="UP000605846">
    <property type="component" value="Unassembled WGS sequence"/>
</dbReference>
<name>A0A8H7BHP1_9FUNG</name>
<dbReference type="OrthoDB" id="2354575at2759"/>
<protein>
    <submittedName>
        <fullName evidence="1">Uncharacterized protein</fullName>
    </submittedName>
</protein>
<comment type="caution">
    <text evidence="1">The sequence shown here is derived from an EMBL/GenBank/DDBJ whole genome shotgun (WGS) entry which is preliminary data.</text>
</comment>
<dbReference type="EMBL" id="JABAYA010000215">
    <property type="protein sequence ID" value="KAF7722079.1"/>
    <property type="molecule type" value="Genomic_DNA"/>
</dbReference>